<accession>A0ABS4MDY9</accession>
<comment type="caution">
    <text evidence="1">The sequence shown here is derived from an EMBL/GenBank/DDBJ whole genome shotgun (WGS) entry which is preliminary data.</text>
</comment>
<reference evidence="1 2" key="1">
    <citation type="submission" date="2021-03" db="EMBL/GenBank/DDBJ databases">
        <title>Genomic Encyclopedia of Type Strains, Phase IV (KMG-IV): sequencing the most valuable type-strain genomes for metagenomic binning, comparative biology and taxonomic classification.</title>
        <authorList>
            <person name="Goeker M."/>
        </authorList>
    </citation>
    <scope>NUCLEOTIDE SEQUENCE [LARGE SCALE GENOMIC DNA]</scope>
    <source>
        <strain evidence="1 2">DSM 101872</strain>
    </source>
</reference>
<organism evidence="1 2">
    <name type="scientific">Lactobacillus colini</name>
    <dbReference type="NCBI Taxonomy" id="1819254"/>
    <lineage>
        <taxon>Bacteria</taxon>
        <taxon>Bacillati</taxon>
        <taxon>Bacillota</taxon>
        <taxon>Bacilli</taxon>
        <taxon>Lactobacillales</taxon>
        <taxon>Lactobacillaceae</taxon>
        <taxon>Lactobacillus</taxon>
    </lineage>
</organism>
<evidence type="ECO:0000313" key="1">
    <source>
        <dbReference type="EMBL" id="MBP2057908.1"/>
    </source>
</evidence>
<dbReference type="RefSeq" id="WP_209686653.1">
    <property type="nucleotide sequence ID" value="NZ_JAGGLU010000005.1"/>
</dbReference>
<evidence type="ECO:0000313" key="2">
    <source>
        <dbReference type="Proteomes" id="UP001519292"/>
    </source>
</evidence>
<dbReference type="Proteomes" id="UP001519292">
    <property type="component" value="Unassembled WGS sequence"/>
</dbReference>
<sequence>MLDKNIKKVAIGGTIFDRSYAGLKCRLHYVDNTVYIYPIMFDSDWHDWDISTSEIYTILGRCEFNGSTWYLVQGYFSYTINNGANTAFPDDALSLVRSDSVNIIWGGKFLQYQPLCITLCMLCIPKKVVLA</sequence>
<protein>
    <submittedName>
        <fullName evidence="1">Uncharacterized protein</fullName>
    </submittedName>
</protein>
<proteinExistence type="predicted"/>
<keyword evidence="2" id="KW-1185">Reference proteome</keyword>
<gene>
    <name evidence="1" type="ORF">J2Z60_001083</name>
</gene>
<dbReference type="EMBL" id="JAGGLU010000005">
    <property type="protein sequence ID" value="MBP2057908.1"/>
    <property type="molecule type" value="Genomic_DNA"/>
</dbReference>
<name>A0ABS4MDY9_9LACO</name>